<keyword evidence="9" id="KW-1185">Reference proteome</keyword>
<accession>A0AAJ0FVJ5</accession>
<evidence type="ECO:0000256" key="2">
    <source>
        <dbReference type="ARBA" id="ARBA00005641"/>
    </source>
</evidence>
<dbReference type="GO" id="GO:0008810">
    <property type="term" value="F:cellulase activity"/>
    <property type="evidence" value="ECO:0007669"/>
    <property type="project" value="UniProtKB-EC"/>
</dbReference>
<dbReference type="EC" id="3.2.1.4" evidence="3"/>
<sequence>MTARTTPNTRTTLMTPTTPAATPAVSASGKLKYSGVWGTDFTFPNETAISTLINDGYNIFRIRFAMERLAALSLSSTLQTAYLNNLAHVVSFTTKQGRYVVLDPHNYGRYSSNIVTDTNAFKTFRGNITGAFSTSGNVIFDTHNEYHDMNQILVLHLNRAAIDGVGAVGAASQYIMASGNSYSGA</sequence>
<evidence type="ECO:0000256" key="1">
    <source>
        <dbReference type="ARBA" id="ARBA00000966"/>
    </source>
</evidence>
<evidence type="ECO:0000313" key="8">
    <source>
        <dbReference type="EMBL" id="KAK2590565.1"/>
    </source>
</evidence>
<dbReference type="GO" id="GO:0009251">
    <property type="term" value="P:glucan catabolic process"/>
    <property type="evidence" value="ECO:0007669"/>
    <property type="project" value="TreeGrafter"/>
</dbReference>
<reference evidence="8" key="1">
    <citation type="submission" date="2023-06" db="EMBL/GenBank/DDBJ databases">
        <title>Conoideocrella luteorostrata (Hypocreales: Clavicipitaceae), a potential biocontrol fungus for elongate hemlock scale in United States Christmas tree production areas.</title>
        <authorList>
            <person name="Barrett H."/>
            <person name="Lovett B."/>
            <person name="Macias A.M."/>
            <person name="Stajich J.E."/>
            <person name="Kasson M.T."/>
        </authorList>
    </citation>
    <scope>NUCLEOTIDE SEQUENCE</scope>
    <source>
        <strain evidence="8">ARSEF 14590</strain>
    </source>
</reference>
<dbReference type="InterPro" id="IPR001547">
    <property type="entry name" value="Glyco_hydro_5"/>
</dbReference>
<dbReference type="PANTHER" id="PTHR34142:SF1">
    <property type="entry name" value="GLYCOSIDE HYDROLASE FAMILY 5 DOMAIN-CONTAINING PROTEIN"/>
    <property type="match status" value="1"/>
</dbReference>
<dbReference type="Gene3D" id="3.20.20.80">
    <property type="entry name" value="Glycosidases"/>
    <property type="match status" value="1"/>
</dbReference>
<protein>
    <recommendedName>
        <fullName evidence="3">cellulase</fullName>
        <ecNumber evidence="3">3.2.1.4</ecNumber>
    </recommendedName>
</protein>
<evidence type="ECO:0000256" key="4">
    <source>
        <dbReference type="ARBA" id="ARBA00022801"/>
    </source>
</evidence>
<evidence type="ECO:0000256" key="3">
    <source>
        <dbReference type="ARBA" id="ARBA00012601"/>
    </source>
</evidence>
<evidence type="ECO:0000256" key="5">
    <source>
        <dbReference type="ARBA" id="ARBA00023295"/>
    </source>
</evidence>
<dbReference type="EMBL" id="JASWJB010000422">
    <property type="protein sequence ID" value="KAK2590565.1"/>
    <property type="molecule type" value="Genomic_DNA"/>
</dbReference>
<keyword evidence="4 6" id="KW-0378">Hydrolase</keyword>
<keyword evidence="5 6" id="KW-0326">Glycosidase</keyword>
<dbReference type="Proteomes" id="UP001251528">
    <property type="component" value="Unassembled WGS sequence"/>
</dbReference>
<comment type="catalytic activity">
    <reaction evidence="1">
        <text>Endohydrolysis of (1-&gt;4)-beta-D-glucosidic linkages in cellulose, lichenin and cereal beta-D-glucans.</text>
        <dbReference type="EC" id="3.2.1.4"/>
    </reaction>
</comment>
<dbReference type="AlphaFoldDB" id="A0AAJ0FVJ5"/>
<dbReference type="PANTHER" id="PTHR34142">
    <property type="entry name" value="ENDO-BETA-1,4-GLUCANASE A"/>
    <property type="match status" value="1"/>
</dbReference>
<dbReference type="Pfam" id="PF00150">
    <property type="entry name" value="Cellulase"/>
    <property type="match status" value="1"/>
</dbReference>
<evidence type="ECO:0000313" key="9">
    <source>
        <dbReference type="Proteomes" id="UP001251528"/>
    </source>
</evidence>
<gene>
    <name evidence="8" type="ORF">QQS21_011747</name>
</gene>
<dbReference type="SUPFAM" id="SSF51445">
    <property type="entry name" value="(Trans)glycosidases"/>
    <property type="match status" value="1"/>
</dbReference>
<comment type="caution">
    <text evidence="8">The sequence shown here is derived from an EMBL/GenBank/DDBJ whole genome shotgun (WGS) entry which is preliminary data.</text>
</comment>
<name>A0AAJ0FVJ5_9HYPO</name>
<feature type="domain" description="Glycoside hydrolase family 5" evidence="7">
    <location>
        <begin position="33"/>
        <end position="184"/>
    </location>
</feature>
<organism evidence="8 9">
    <name type="scientific">Conoideocrella luteorostrata</name>
    <dbReference type="NCBI Taxonomy" id="1105319"/>
    <lineage>
        <taxon>Eukaryota</taxon>
        <taxon>Fungi</taxon>
        <taxon>Dikarya</taxon>
        <taxon>Ascomycota</taxon>
        <taxon>Pezizomycotina</taxon>
        <taxon>Sordariomycetes</taxon>
        <taxon>Hypocreomycetidae</taxon>
        <taxon>Hypocreales</taxon>
        <taxon>Clavicipitaceae</taxon>
        <taxon>Conoideocrella</taxon>
    </lineage>
</organism>
<comment type="similarity">
    <text evidence="2 6">Belongs to the glycosyl hydrolase 5 (cellulase A) family.</text>
</comment>
<evidence type="ECO:0000259" key="7">
    <source>
        <dbReference type="Pfam" id="PF00150"/>
    </source>
</evidence>
<evidence type="ECO:0000256" key="6">
    <source>
        <dbReference type="RuleBase" id="RU361153"/>
    </source>
</evidence>
<proteinExistence type="inferred from homology"/>
<dbReference type="InterPro" id="IPR017853">
    <property type="entry name" value="GH"/>
</dbReference>